<comment type="similarity">
    <text evidence="2">Belongs to the TonB family.</text>
</comment>
<dbReference type="EMBL" id="MTSE01000020">
    <property type="protein sequence ID" value="OUJ70881.1"/>
    <property type="molecule type" value="Genomic_DNA"/>
</dbReference>
<evidence type="ECO:0000256" key="8">
    <source>
        <dbReference type="ARBA" id="ARBA00022989"/>
    </source>
</evidence>
<dbReference type="GO" id="GO:0055085">
    <property type="term" value="P:transmembrane transport"/>
    <property type="evidence" value="ECO:0007669"/>
    <property type="project" value="InterPro"/>
</dbReference>
<keyword evidence="9" id="KW-0472">Membrane</keyword>
<dbReference type="Proteomes" id="UP000194873">
    <property type="component" value="Unassembled WGS sequence"/>
</dbReference>
<dbReference type="SUPFAM" id="SSF74653">
    <property type="entry name" value="TolA/TonB C-terminal domain"/>
    <property type="match status" value="1"/>
</dbReference>
<evidence type="ECO:0000313" key="12">
    <source>
        <dbReference type="Proteomes" id="UP000194873"/>
    </source>
</evidence>
<sequence>MIVVGVSAQSVPATTPERKIEYYDRYGARLPSALGADHRVETIYQDSVAATVRAYYSSGKLKSSKQYANLRRSVLEGVYSQWYENGQVKRQETYLAGRLQGELRSYYPDGTLKRRERYETGTRKTGECFAPDGKVVAYKENDLQPTYPGGNEKMQQDISRNTRYPREALRQQVSGKVFVSFLIDADGVVTDVFVVHSPSPLLNNASVQAVKHLGKFTPGQQDGEAVHTWMTVPITFAISTGQNGAALLSASAAPSKTQPELPKYSGASVYRLASFRDSMHQSSGKAPVVYLHYFTYDSLGRPRTHQLNYLNSGKLMSVSKMQYVYGKNGQLQSKIDKRTKYLYFYNQNAQLIKIEFYILTQQQWLLCERTVINEKESLKNGKKVYSVVLEKTERPDKETLRSYSLTDFTLLPSGLIEKSIVYRYNYADLKVPTVYAYSYDRKINPLKDLFIQRWYHHGIEEEGLLNLVEKKQNDKPFRTNIYTYNNLGFPTKSINKNGVLQPYRTTTYTYAQITLPKEKAALKLGEGAGNSVSVFPNPASTNVTIQATGLGKGSVSVQLYTAATGQLQRNATYQVADKLEASLSVKELPAGVYVVKVVGPATTLESKLLVE</sequence>
<dbReference type="InterPro" id="IPR051045">
    <property type="entry name" value="TonB-dependent_transducer"/>
</dbReference>
<keyword evidence="8" id="KW-1133">Transmembrane helix</keyword>
<evidence type="ECO:0000259" key="10">
    <source>
        <dbReference type="PROSITE" id="PS52015"/>
    </source>
</evidence>
<dbReference type="GO" id="GO:0031992">
    <property type="term" value="F:energy transducer activity"/>
    <property type="evidence" value="ECO:0007669"/>
    <property type="project" value="TreeGrafter"/>
</dbReference>
<evidence type="ECO:0000256" key="5">
    <source>
        <dbReference type="ARBA" id="ARBA00022519"/>
    </source>
</evidence>
<dbReference type="InterPro" id="IPR006260">
    <property type="entry name" value="TonB/TolA_C"/>
</dbReference>
<dbReference type="GO" id="GO:0015031">
    <property type="term" value="P:protein transport"/>
    <property type="evidence" value="ECO:0007669"/>
    <property type="project" value="UniProtKB-KW"/>
</dbReference>
<evidence type="ECO:0000256" key="9">
    <source>
        <dbReference type="ARBA" id="ARBA00023136"/>
    </source>
</evidence>
<evidence type="ECO:0000256" key="1">
    <source>
        <dbReference type="ARBA" id="ARBA00004383"/>
    </source>
</evidence>
<name>A0A243W7G9_9BACT</name>
<dbReference type="AlphaFoldDB" id="A0A243W7G9"/>
<dbReference type="InterPro" id="IPR011652">
    <property type="entry name" value="MORN_2"/>
</dbReference>
<reference evidence="11 12" key="1">
    <citation type="submission" date="2017-01" db="EMBL/GenBank/DDBJ databases">
        <title>A new Hymenobacter.</title>
        <authorList>
            <person name="Liang Y."/>
            <person name="Feng F."/>
        </authorList>
    </citation>
    <scope>NUCLEOTIDE SEQUENCE [LARGE SCALE GENOMIC DNA]</scope>
    <source>
        <strain evidence="11">MIMBbqt21</strain>
    </source>
</reference>
<evidence type="ECO:0000256" key="7">
    <source>
        <dbReference type="ARBA" id="ARBA00022927"/>
    </source>
</evidence>
<keyword evidence="4" id="KW-1003">Cell membrane</keyword>
<comment type="subcellular location">
    <subcellularLocation>
        <location evidence="1">Cell inner membrane</location>
        <topology evidence="1">Single-pass membrane protein</topology>
        <orientation evidence="1">Periplasmic side</orientation>
    </subcellularLocation>
</comment>
<dbReference type="NCBIfam" id="TIGR01352">
    <property type="entry name" value="tonB_Cterm"/>
    <property type="match status" value="1"/>
</dbReference>
<dbReference type="PROSITE" id="PS52015">
    <property type="entry name" value="TONB_CTD"/>
    <property type="match status" value="1"/>
</dbReference>
<keyword evidence="7" id="KW-0653">Protein transport</keyword>
<dbReference type="SUPFAM" id="SSF82185">
    <property type="entry name" value="Histone H3 K4-specific methyltransferase SET7/9 N-terminal domain"/>
    <property type="match status" value="1"/>
</dbReference>
<dbReference type="InterPro" id="IPR026444">
    <property type="entry name" value="Secre_tail"/>
</dbReference>
<dbReference type="Pfam" id="PF18962">
    <property type="entry name" value="Por_Secre_tail"/>
    <property type="match status" value="1"/>
</dbReference>
<dbReference type="InterPro" id="IPR037682">
    <property type="entry name" value="TonB_C"/>
</dbReference>
<dbReference type="Pfam" id="PF03544">
    <property type="entry name" value="TonB_C"/>
    <property type="match status" value="1"/>
</dbReference>
<dbReference type="GO" id="GO:0098797">
    <property type="term" value="C:plasma membrane protein complex"/>
    <property type="evidence" value="ECO:0007669"/>
    <property type="project" value="TreeGrafter"/>
</dbReference>
<dbReference type="PANTHER" id="PTHR33446:SF2">
    <property type="entry name" value="PROTEIN TONB"/>
    <property type="match status" value="1"/>
</dbReference>
<keyword evidence="12" id="KW-1185">Reference proteome</keyword>
<proteinExistence type="inferred from homology"/>
<dbReference type="PANTHER" id="PTHR33446">
    <property type="entry name" value="PROTEIN TONB-RELATED"/>
    <property type="match status" value="1"/>
</dbReference>
<keyword evidence="6" id="KW-0812">Transmembrane</keyword>
<evidence type="ECO:0000256" key="4">
    <source>
        <dbReference type="ARBA" id="ARBA00022475"/>
    </source>
</evidence>
<protein>
    <recommendedName>
        <fullName evidence="10">TonB C-terminal domain-containing protein</fullName>
    </recommendedName>
</protein>
<evidence type="ECO:0000313" key="11">
    <source>
        <dbReference type="EMBL" id="OUJ70881.1"/>
    </source>
</evidence>
<gene>
    <name evidence="11" type="ORF">BXP70_23410</name>
</gene>
<keyword evidence="3" id="KW-0813">Transport</keyword>
<accession>A0A243W7G9</accession>
<dbReference type="Pfam" id="PF07661">
    <property type="entry name" value="MORN_2"/>
    <property type="match status" value="3"/>
</dbReference>
<evidence type="ECO:0000256" key="6">
    <source>
        <dbReference type="ARBA" id="ARBA00022692"/>
    </source>
</evidence>
<dbReference type="Gene3D" id="3.30.1150.10">
    <property type="match status" value="1"/>
</dbReference>
<organism evidence="11 12">
    <name type="scientific">Hymenobacter crusticola</name>
    <dbReference type="NCBI Taxonomy" id="1770526"/>
    <lineage>
        <taxon>Bacteria</taxon>
        <taxon>Pseudomonadati</taxon>
        <taxon>Bacteroidota</taxon>
        <taxon>Cytophagia</taxon>
        <taxon>Cytophagales</taxon>
        <taxon>Hymenobacteraceae</taxon>
        <taxon>Hymenobacter</taxon>
    </lineage>
</organism>
<dbReference type="Gene3D" id="2.20.110.10">
    <property type="entry name" value="Histone H3 K4-specific methyltransferase SET7/9 N-terminal domain"/>
    <property type="match status" value="1"/>
</dbReference>
<keyword evidence="5" id="KW-0997">Cell inner membrane</keyword>
<comment type="caution">
    <text evidence="11">The sequence shown here is derived from an EMBL/GenBank/DDBJ whole genome shotgun (WGS) entry which is preliminary data.</text>
</comment>
<evidence type="ECO:0000256" key="3">
    <source>
        <dbReference type="ARBA" id="ARBA00022448"/>
    </source>
</evidence>
<dbReference type="NCBIfam" id="TIGR04183">
    <property type="entry name" value="Por_Secre_tail"/>
    <property type="match status" value="1"/>
</dbReference>
<feature type="domain" description="TonB C-terminal" evidence="10">
    <location>
        <begin position="149"/>
        <end position="245"/>
    </location>
</feature>
<evidence type="ECO:0000256" key="2">
    <source>
        <dbReference type="ARBA" id="ARBA00006555"/>
    </source>
</evidence>